<protein>
    <submittedName>
        <fullName evidence="2">HD-like signal output (HDOD) domain, no enzymatic activity</fullName>
    </submittedName>
</protein>
<organism evidence="2 3">
    <name type="scientific">Nitrosomonas marina</name>
    <dbReference type="NCBI Taxonomy" id="917"/>
    <lineage>
        <taxon>Bacteria</taxon>
        <taxon>Pseudomonadati</taxon>
        <taxon>Pseudomonadota</taxon>
        <taxon>Betaproteobacteria</taxon>
        <taxon>Nitrosomonadales</taxon>
        <taxon>Nitrosomonadaceae</taxon>
        <taxon>Nitrosomonas</taxon>
    </lineage>
</organism>
<dbReference type="Gene3D" id="1.10.3210.10">
    <property type="entry name" value="Hypothetical protein af1432"/>
    <property type="match status" value="1"/>
</dbReference>
<dbReference type="PANTHER" id="PTHR33525:SF3">
    <property type="entry name" value="RIBONUCLEASE Y"/>
    <property type="match status" value="1"/>
</dbReference>
<dbReference type="Pfam" id="PF08668">
    <property type="entry name" value="HDOD"/>
    <property type="match status" value="1"/>
</dbReference>
<evidence type="ECO:0000313" key="3">
    <source>
        <dbReference type="Proteomes" id="UP000199459"/>
    </source>
</evidence>
<dbReference type="OrthoDB" id="9126875at2"/>
<dbReference type="STRING" id="917.SAMN05216326_1157"/>
<sequence>MVEENNSKLDHCVTFLAQAEIPILKQTARKLSAVTENVDRLSARNIAQIIKNDPLMVVKLMRYLQLNRGRSQIHEIWEVEQILLMLGLENTMKIVSAKPYVEDFLGITHREALVCLLKVTQRNRMASAYAYDWAIRLQDLHYEEIRIAALTYDIAEILMWCYAPKAMLQIQHIQTKNKTIRSRQLQEKLLGFSLYALQYALITRWKLPELLITLMDDNCHDQRRVKNVILAANLARHAANGWDDAALPEDYEQIGQLLHLDPEEVTTVISLKKS</sequence>
<dbReference type="PANTHER" id="PTHR33525">
    <property type="match status" value="1"/>
</dbReference>
<dbReference type="InterPro" id="IPR013976">
    <property type="entry name" value="HDOD"/>
</dbReference>
<dbReference type="EMBL" id="FOCP01000002">
    <property type="protein sequence ID" value="SEM75668.1"/>
    <property type="molecule type" value="Genomic_DNA"/>
</dbReference>
<dbReference type="Proteomes" id="UP000199459">
    <property type="component" value="Unassembled WGS sequence"/>
</dbReference>
<accession>A0A1H8B0P8</accession>
<feature type="domain" description="HDOD" evidence="1">
    <location>
        <begin position="21"/>
        <end position="221"/>
    </location>
</feature>
<gene>
    <name evidence="2" type="ORF">SAMN05216325_1029</name>
</gene>
<dbReference type="PROSITE" id="PS51833">
    <property type="entry name" value="HDOD"/>
    <property type="match status" value="1"/>
</dbReference>
<proteinExistence type="predicted"/>
<dbReference type="SUPFAM" id="SSF109604">
    <property type="entry name" value="HD-domain/PDEase-like"/>
    <property type="match status" value="1"/>
</dbReference>
<name>A0A1H8B0P8_9PROT</name>
<dbReference type="InterPro" id="IPR052340">
    <property type="entry name" value="RNase_Y/CdgJ"/>
</dbReference>
<dbReference type="RefSeq" id="WP_090627288.1">
    <property type="nucleotide sequence ID" value="NZ_FOCP01000002.1"/>
</dbReference>
<evidence type="ECO:0000313" key="2">
    <source>
        <dbReference type="EMBL" id="SEM75668.1"/>
    </source>
</evidence>
<evidence type="ECO:0000259" key="1">
    <source>
        <dbReference type="PROSITE" id="PS51833"/>
    </source>
</evidence>
<dbReference type="AlphaFoldDB" id="A0A1H8B0P8"/>
<reference evidence="2 3" key="1">
    <citation type="submission" date="2016-10" db="EMBL/GenBank/DDBJ databases">
        <authorList>
            <person name="de Groot N.N."/>
        </authorList>
    </citation>
    <scope>NUCLEOTIDE SEQUENCE [LARGE SCALE GENOMIC DNA]</scope>
    <source>
        <strain evidence="2 3">Nm22</strain>
    </source>
</reference>